<name>A0A328U531_9BACL</name>
<dbReference type="OrthoDB" id="505313at2"/>
<evidence type="ECO:0008006" key="3">
    <source>
        <dbReference type="Google" id="ProtNLM"/>
    </source>
</evidence>
<gene>
    <name evidence="1" type="ORF">DL346_05530</name>
</gene>
<proteinExistence type="predicted"/>
<organism evidence="1 2">
    <name type="scientific">Paenibacillus montanisoli</name>
    <dbReference type="NCBI Taxonomy" id="2081970"/>
    <lineage>
        <taxon>Bacteria</taxon>
        <taxon>Bacillati</taxon>
        <taxon>Bacillota</taxon>
        <taxon>Bacilli</taxon>
        <taxon>Bacillales</taxon>
        <taxon>Paenibacillaceae</taxon>
        <taxon>Paenibacillus</taxon>
    </lineage>
</organism>
<evidence type="ECO:0000313" key="2">
    <source>
        <dbReference type="Proteomes" id="UP000249260"/>
    </source>
</evidence>
<dbReference type="RefSeq" id="WP_112881040.1">
    <property type="nucleotide sequence ID" value="NZ_QLUW01000001.1"/>
</dbReference>
<dbReference type="EMBL" id="QLUW01000001">
    <property type="protein sequence ID" value="RAP77917.1"/>
    <property type="molecule type" value="Genomic_DNA"/>
</dbReference>
<dbReference type="SUPFAM" id="SSF51197">
    <property type="entry name" value="Clavaminate synthase-like"/>
    <property type="match status" value="1"/>
</dbReference>
<reference evidence="1 2" key="1">
    <citation type="submission" date="2018-06" db="EMBL/GenBank/DDBJ databases">
        <title>Paenibacillus montanisoli sp. nov., isolated from mountain area soil.</title>
        <authorList>
            <person name="Wu M."/>
        </authorList>
    </citation>
    <scope>NUCLEOTIDE SEQUENCE [LARGE SCALE GENOMIC DNA]</scope>
    <source>
        <strain evidence="1 2">RA17</strain>
    </source>
</reference>
<evidence type="ECO:0000313" key="1">
    <source>
        <dbReference type="EMBL" id="RAP77917.1"/>
    </source>
</evidence>
<sequence>MLNDIQPSLTDQEIIDFCVNGYIMLEGVIPDETNRRTFDYLNEHPSSIVNSILDESFFVNEVLLNPAVAGAVRSLLGKNFGLPHLMVNHRAEGARKITNGWHMDAGSISSPPSLFTLQVFYYPQDTPMAMGPTALLPGTHLIPLPTNWMCHFGNFRNQIFTAMPAGSVFITAYPIWHRATDKPAAATRNLLKYNYWRTVPPERDWVIDPNFDPHTANYKGKNTGWYTFNSPIPVSLEPSWAVAEMYYWLCGKLDEFKLSGGQGFPLESNRGDRAFTHDMVEASFRLHKEMKDYKPL</sequence>
<dbReference type="Proteomes" id="UP000249260">
    <property type="component" value="Unassembled WGS sequence"/>
</dbReference>
<dbReference type="Gene3D" id="2.60.120.620">
    <property type="entry name" value="q2cbj1_9rhob like domain"/>
    <property type="match status" value="1"/>
</dbReference>
<keyword evidence="2" id="KW-1185">Reference proteome</keyword>
<comment type="caution">
    <text evidence="1">The sequence shown here is derived from an EMBL/GenBank/DDBJ whole genome shotgun (WGS) entry which is preliminary data.</text>
</comment>
<dbReference type="AlphaFoldDB" id="A0A328U531"/>
<accession>A0A328U531</accession>
<protein>
    <recommendedName>
        <fullName evidence="3">Phytanoyl-CoA dioxygenase</fullName>
    </recommendedName>
</protein>